<name>A0A6J4HFK0_9PSEU</name>
<evidence type="ECO:0000313" key="2">
    <source>
        <dbReference type="EMBL" id="CAA9222329.1"/>
    </source>
</evidence>
<organism evidence="2">
    <name type="scientific">uncultured Actinomycetospora sp</name>
    <dbReference type="NCBI Taxonomy" id="1135996"/>
    <lineage>
        <taxon>Bacteria</taxon>
        <taxon>Bacillati</taxon>
        <taxon>Actinomycetota</taxon>
        <taxon>Actinomycetes</taxon>
        <taxon>Pseudonocardiales</taxon>
        <taxon>Pseudonocardiaceae</taxon>
        <taxon>Actinomycetospora</taxon>
        <taxon>environmental samples</taxon>
    </lineage>
</organism>
<dbReference type="AlphaFoldDB" id="A0A6J4HFK0"/>
<accession>A0A6J4HFK0</accession>
<evidence type="ECO:0000256" key="1">
    <source>
        <dbReference type="SAM" id="MobiDB-lite"/>
    </source>
</evidence>
<feature type="non-terminal residue" evidence="2">
    <location>
        <position position="51"/>
    </location>
</feature>
<protein>
    <submittedName>
        <fullName evidence="2">Uncharacterized protein</fullName>
    </submittedName>
</protein>
<proteinExistence type="predicted"/>
<gene>
    <name evidence="2" type="ORF">AVDCRST_MAG54-625</name>
</gene>
<sequence>MAHDTGSVERDWPPDPAAWPESAVVAEPAADQPSRTVHLATDRGPLTLRVP</sequence>
<reference evidence="2" key="1">
    <citation type="submission" date="2020-02" db="EMBL/GenBank/DDBJ databases">
        <authorList>
            <person name="Meier V. D."/>
        </authorList>
    </citation>
    <scope>NUCLEOTIDE SEQUENCE</scope>
    <source>
        <strain evidence="2">AVDCRST_MAG54</strain>
    </source>
</reference>
<dbReference type="EMBL" id="CADCTH010000086">
    <property type="protein sequence ID" value="CAA9222329.1"/>
    <property type="molecule type" value="Genomic_DNA"/>
</dbReference>
<feature type="region of interest" description="Disordered" evidence="1">
    <location>
        <begin position="1"/>
        <end position="51"/>
    </location>
</feature>
<feature type="compositionally biased region" description="Basic and acidic residues" evidence="1">
    <location>
        <begin position="1"/>
        <end position="13"/>
    </location>
</feature>